<feature type="signal peptide" evidence="3">
    <location>
        <begin position="1"/>
        <end position="27"/>
    </location>
</feature>
<evidence type="ECO:0000313" key="7">
    <source>
        <dbReference type="Proteomes" id="UP000255467"/>
    </source>
</evidence>
<sequence>MPKFIKVAAIAVFAAILGLGFAQPAAADVSIRDSQVSDLYVRADVPSLHQIEKQFAAFWNPNIGMDAKVEVSYNGANARGALERVMSNSATMDFFSIQGRALGPVNVAGNTMSVQVEGLMAGFPATSTTYHYIREGGLWKFDWKSICQSMQCAGNPNFGY</sequence>
<evidence type="ECO:0000256" key="3">
    <source>
        <dbReference type="SAM" id="SignalP"/>
    </source>
</evidence>
<organism evidence="6 7">
    <name type="scientific">Nocardia otitidiscaviarum</name>
    <dbReference type="NCBI Taxonomy" id="1823"/>
    <lineage>
        <taxon>Bacteria</taxon>
        <taxon>Bacillati</taxon>
        <taxon>Actinomycetota</taxon>
        <taxon>Actinomycetes</taxon>
        <taxon>Mycobacteriales</taxon>
        <taxon>Nocardiaceae</taxon>
        <taxon>Nocardia</taxon>
    </lineage>
</organism>
<evidence type="ECO:0000256" key="1">
    <source>
        <dbReference type="ARBA" id="ARBA00022729"/>
    </source>
</evidence>
<dbReference type="OrthoDB" id="4376754at2"/>
<dbReference type="GeneID" id="80335435"/>
<feature type="domain" description="Low molecular weight antigen MTB12-like C-terminal" evidence="4">
    <location>
        <begin position="45"/>
        <end position="156"/>
    </location>
</feature>
<reference evidence="5 8" key="2">
    <citation type="submission" date="2019-07" db="EMBL/GenBank/DDBJ databases">
        <title>Complete Genome Sequence and Methylome Analysis of Nocardia otitidis-caviarum NEB252.</title>
        <authorList>
            <person name="Fomenkov A."/>
            <person name="Anton B.P."/>
            <person name="Vincze T."/>
            <person name="Roberts R.J."/>
        </authorList>
    </citation>
    <scope>NUCLEOTIDE SEQUENCE [LARGE SCALE GENOMIC DNA]</scope>
    <source>
        <strain evidence="5 8">NEB252</strain>
    </source>
</reference>
<reference evidence="6 7" key="1">
    <citation type="submission" date="2018-06" db="EMBL/GenBank/DDBJ databases">
        <authorList>
            <consortium name="Pathogen Informatics"/>
            <person name="Doyle S."/>
        </authorList>
    </citation>
    <scope>NUCLEOTIDE SEQUENCE [LARGE SCALE GENOMIC DNA]</scope>
    <source>
        <strain evidence="6 7">NCTC1934</strain>
    </source>
</reference>
<dbReference type="EMBL" id="CP041695">
    <property type="protein sequence ID" value="QDP81333.1"/>
    <property type="molecule type" value="Genomic_DNA"/>
</dbReference>
<evidence type="ECO:0000256" key="2">
    <source>
        <dbReference type="ARBA" id="ARBA00093774"/>
    </source>
</evidence>
<evidence type="ECO:0000313" key="6">
    <source>
        <dbReference type="EMBL" id="SUA77756.1"/>
    </source>
</evidence>
<accession>A0A378YKR0</accession>
<gene>
    <name evidence="5" type="ORF">FOH10_24045</name>
    <name evidence="6" type="ORF">NCTC1934_03166</name>
</gene>
<dbReference type="Pfam" id="PF26580">
    <property type="entry name" value="Mtb12_C"/>
    <property type="match status" value="1"/>
</dbReference>
<keyword evidence="1 3" id="KW-0732">Signal</keyword>
<name>A0A378YKR0_9NOCA</name>
<evidence type="ECO:0000313" key="8">
    <source>
        <dbReference type="Proteomes" id="UP000317039"/>
    </source>
</evidence>
<protein>
    <recommendedName>
        <fullName evidence="4">Low molecular weight antigen MTB12-like C-terminal domain-containing protein</fullName>
    </recommendedName>
</protein>
<keyword evidence="7" id="KW-1185">Reference proteome</keyword>
<dbReference type="AlphaFoldDB" id="A0A378YKR0"/>
<dbReference type="Proteomes" id="UP000255467">
    <property type="component" value="Unassembled WGS sequence"/>
</dbReference>
<dbReference type="Proteomes" id="UP000317039">
    <property type="component" value="Chromosome"/>
</dbReference>
<dbReference type="RefSeq" id="WP_029926745.1">
    <property type="nucleotide sequence ID" value="NZ_CP041695.1"/>
</dbReference>
<comment type="similarity">
    <text evidence="2">Belongs to the MTB12 family.</text>
</comment>
<evidence type="ECO:0000313" key="5">
    <source>
        <dbReference type="EMBL" id="QDP81333.1"/>
    </source>
</evidence>
<feature type="chain" id="PRO_5036071413" description="Low molecular weight antigen MTB12-like C-terminal domain-containing protein" evidence="3">
    <location>
        <begin position="28"/>
        <end position="160"/>
    </location>
</feature>
<dbReference type="EMBL" id="UGRY01000002">
    <property type="protein sequence ID" value="SUA77756.1"/>
    <property type="molecule type" value="Genomic_DNA"/>
</dbReference>
<evidence type="ECO:0000259" key="4">
    <source>
        <dbReference type="Pfam" id="PF26580"/>
    </source>
</evidence>
<dbReference type="InterPro" id="IPR058644">
    <property type="entry name" value="Mtb12-like_C"/>
</dbReference>
<dbReference type="KEGG" id="nod:FOH10_24045"/>
<proteinExistence type="inferred from homology"/>
<dbReference type="STRING" id="1406858.GCA_000710895_04973"/>